<comment type="caution">
    <text evidence="7">The sequence shown here is derived from an EMBL/GenBank/DDBJ whole genome shotgun (WGS) entry which is preliminary data.</text>
</comment>
<evidence type="ECO:0000256" key="4">
    <source>
        <dbReference type="ARBA" id="ARBA00023125"/>
    </source>
</evidence>
<name>A0A7X6DPG2_9BACT</name>
<dbReference type="PANTHER" id="PTHR33217">
    <property type="entry name" value="TRANSPOSASE FOR INSERTION SEQUENCE ELEMENT IS1081"/>
    <property type="match status" value="1"/>
</dbReference>
<dbReference type="Pfam" id="PF00872">
    <property type="entry name" value="Transposase_mut"/>
    <property type="match status" value="1"/>
</dbReference>
<comment type="function">
    <text evidence="1 6">Required for the transposition of the insertion element.</text>
</comment>
<evidence type="ECO:0000313" key="8">
    <source>
        <dbReference type="Proteomes" id="UP000534783"/>
    </source>
</evidence>
<gene>
    <name evidence="7" type="ORF">MNODULE_09445</name>
</gene>
<keyword evidence="4 6" id="KW-0238">DNA-binding</keyword>
<dbReference type="PANTHER" id="PTHR33217:SF8">
    <property type="entry name" value="MUTATOR FAMILY TRANSPOSASE"/>
    <property type="match status" value="1"/>
</dbReference>
<dbReference type="RefSeq" id="WP_168059306.1">
    <property type="nucleotide sequence ID" value="NZ_VTOW01000002.1"/>
</dbReference>
<keyword evidence="8" id="KW-1185">Reference proteome</keyword>
<dbReference type="GO" id="GO:0003677">
    <property type="term" value="F:DNA binding"/>
    <property type="evidence" value="ECO:0007669"/>
    <property type="project" value="UniProtKB-UniRule"/>
</dbReference>
<dbReference type="GO" id="GO:0004803">
    <property type="term" value="F:transposase activity"/>
    <property type="evidence" value="ECO:0007669"/>
    <property type="project" value="UniProtKB-UniRule"/>
</dbReference>
<dbReference type="EMBL" id="VTOW01000002">
    <property type="protein sequence ID" value="NKE70962.1"/>
    <property type="molecule type" value="Genomic_DNA"/>
</dbReference>
<comment type="similarity">
    <text evidence="2 6">Belongs to the transposase mutator family.</text>
</comment>
<dbReference type="AlphaFoldDB" id="A0A7X6DPG2"/>
<organism evidence="7 8">
    <name type="scientific">Candidatus Manganitrophus noduliformans</name>
    <dbReference type="NCBI Taxonomy" id="2606439"/>
    <lineage>
        <taxon>Bacteria</taxon>
        <taxon>Pseudomonadati</taxon>
        <taxon>Nitrospirota</taxon>
        <taxon>Nitrospiria</taxon>
        <taxon>Candidatus Troglogloeales</taxon>
        <taxon>Candidatus Manganitrophaceae</taxon>
        <taxon>Candidatus Manganitrophus</taxon>
    </lineage>
</organism>
<reference evidence="7 8" key="1">
    <citation type="journal article" date="2020" name="Nature">
        <title>Bacterial chemolithoautotrophy via manganese oxidation.</title>
        <authorList>
            <person name="Yu H."/>
            <person name="Leadbetter J.R."/>
        </authorList>
    </citation>
    <scope>NUCLEOTIDE SEQUENCE [LARGE SCALE GENOMIC DNA]</scope>
    <source>
        <strain evidence="7 8">Mn-1</strain>
    </source>
</reference>
<protein>
    <recommendedName>
        <fullName evidence="6">Mutator family transposase</fullName>
    </recommendedName>
</protein>
<proteinExistence type="inferred from homology"/>
<evidence type="ECO:0000256" key="6">
    <source>
        <dbReference type="RuleBase" id="RU365089"/>
    </source>
</evidence>
<keyword evidence="6" id="KW-0814">Transposable element</keyword>
<evidence type="ECO:0000256" key="2">
    <source>
        <dbReference type="ARBA" id="ARBA00010961"/>
    </source>
</evidence>
<evidence type="ECO:0000256" key="5">
    <source>
        <dbReference type="ARBA" id="ARBA00023172"/>
    </source>
</evidence>
<evidence type="ECO:0000256" key="3">
    <source>
        <dbReference type="ARBA" id="ARBA00022578"/>
    </source>
</evidence>
<accession>A0A7X6DPG2</accession>
<keyword evidence="3 6" id="KW-0815">Transposition</keyword>
<evidence type="ECO:0000313" key="7">
    <source>
        <dbReference type="EMBL" id="NKE70962.1"/>
    </source>
</evidence>
<dbReference type="GO" id="GO:0006313">
    <property type="term" value="P:DNA transposition"/>
    <property type="evidence" value="ECO:0007669"/>
    <property type="project" value="UniProtKB-UniRule"/>
</dbReference>
<dbReference type="Proteomes" id="UP000534783">
    <property type="component" value="Unassembled WGS sequence"/>
</dbReference>
<dbReference type="InterPro" id="IPR001207">
    <property type="entry name" value="Transposase_mutator"/>
</dbReference>
<evidence type="ECO:0000256" key="1">
    <source>
        <dbReference type="ARBA" id="ARBA00002190"/>
    </source>
</evidence>
<keyword evidence="5 6" id="KW-0233">DNA recombination</keyword>
<sequence>MADPAAVRCVSCPVYGRHFLQVRQEGKIISKAAYTCLGIDIEGKSDVLGIWLSESEGAHFWQAVLTDLKARGVKNILITCVDGLKGFPEAIANIFPQTMVQLCIVHQIRASLRYIASKYQKEFTVDLKEIYRASNLENAEAARRGALPR</sequence>